<feature type="coiled-coil region" evidence="1">
    <location>
        <begin position="82"/>
        <end position="123"/>
    </location>
</feature>
<evidence type="ECO:0000256" key="1">
    <source>
        <dbReference type="SAM" id="Coils"/>
    </source>
</evidence>
<sequence>MSFFSSELSKPIDRDDYLYTAPPTDVMPSSGSRVTPVSGETTQNIMPSTYSTELSVLRTAADNILQQIIKLQTSLHHGTNELNESQETIKILREKLGTASKDLEKAQQKERDDSIVIKELQDELRKNKELYMVSLAGFTNSFLADSLSVTHKDATTQTPSANSEKEEGQLHSQAATSTATPVTTLLNAGNSTGSSPEDIFSHSPSSFADVFNIALKYGFSQEQVATGFQLPAEITLPPEPSDLLACAPDLLNQQLKHISDIYFPAQRKDWTVFQEHGINLIWQEACHFEAFISEPVFTRWLLQPQDIAENNLKYLLDPDHNWRGDTKEAVCSWQKSGHNEDHKPILWLEKIVMALRDNPGDKLAQLAGIWVDFSIFKVLEQLVSQTDGPKKPVFNWRQLKAPPSLTVEPADTSTSCLLSKRKPQRLEEKGLSTKKSRLSKI</sequence>
<feature type="compositionally biased region" description="Polar residues" evidence="2">
    <location>
        <begin position="170"/>
        <end position="195"/>
    </location>
</feature>
<accession>A0ABT0PE82</accession>
<dbReference type="EMBL" id="JAMFLX010000007">
    <property type="protein sequence ID" value="MCL6269679.1"/>
    <property type="molecule type" value="Genomic_DNA"/>
</dbReference>
<feature type="region of interest" description="Disordered" evidence="2">
    <location>
        <begin position="14"/>
        <end position="45"/>
    </location>
</feature>
<feature type="compositionally biased region" description="Basic residues" evidence="2">
    <location>
        <begin position="432"/>
        <end position="441"/>
    </location>
</feature>
<dbReference type="Proteomes" id="UP001203338">
    <property type="component" value="Unassembled WGS sequence"/>
</dbReference>
<gene>
    <name evidence="3" type="ORF">M3P05_06970</name>
</gene>
<feature type="compositionally biased region" description="Polar residues" evidence="2">
    <location>
        <begin position="153"/>
        <end position="162"/>
    </location>
</feature>
<feature type="compositionally biased region" description="Polar residues" evidence="2">
    <location>
        <begin position="27"/>
        <end position="45"/>
    </location>
</feature>
<reference evidence="3 4" key="1">
    <citation type="submission" date="2022-05" db="EMBL/GenBank/DDBJ databases">
        <authorList>
            <person name="Park J.-S."/>
        </authorList>
    </citation>
    <scope>NUCLEOTIDE SEQUENCE [LARGE SCALE GENOMIC DNA]</scope>
    <source>
        <strain evidence="3 4">2012CJ34-2</strain>
    </source>
</reference>
<keyword evidence="4" id="KW-1185">Reference proteome</keyword>
<protein>
    <submittedName>
        <fullName evidence="3">Uncharacterized protein</fullName>
    </submittedName>
</protein>
<evidence type="ECO:0000313" key="3">
    <source>
        <dbReference type="EMBL" id="MCL6269679.1"/>
    </source>
</evidence>
<organism evidence="3 4">
    <name type="scientific">Parendozoicomonas callyspongiae</name>
    <dbReference type="NCBI Taxonomy" id="2942213"/>
    <lineage>
        <taxon>Bacteria</taxon>
        <taxon>Pseudomonadati</taxon>
        <taxon>Pseudomonadota</taxon>
        <taxon>Gammaproteobacteria</taxon>
        <taxon>Oceanospirillales</taxon>
        <taxon>Endozoicomonadaceae</taxon>
        <taxon>Parendozoicomonas</taxon>
    </lineage>
</organism>
<comment type="caution">
    <text evidence="3">The sequence shown here is derived from an EMBL/GenBank/DDBJ whole genome shotgun (WGS) entry which is preliminary data.</text>
</comment>
<evidence type="ECO:0000313" key="4">
    <source>
        <dbReference type="Proteomes" id="UP001203338"/>
    </source>
</evidence>
<name>A0ABT0PE82_9GAMM</name>
<feature type="region of interest" description="Disordered" evidence="2">
    <location>
        <begin position="153"/>
        <end position="200"/>
    </location>
</feature>
<dbReference type="RefSeq" id="WP_249698745.1">
    <property type="nucleotide sequence ID" value="NZ_JAMFLX010000007.1"/>
</dbReference>
<proteinExistence type="predicted"/>
<feature type="region of interest" description="Disordered" evidence="2">
    <location>
        <begin position="422"/>
        <end position="441"/>
    </location>
</feature>
<evidence type="ECO:0000256" key="2">
    <source>
        <dbReference type="SAM" id="MobiDB-lite"/>
    </source>
</evidence>
<keyword evidence="1" id="KW-0175">Coiled coil</keyword>